<dbReference type="EMBL" id="AP024447">
    <property type="protein sequence ID" value="BCS25456.1"/>
    <property type="molecule type" value="Genomic_DNA"/>
</dbReference>
<evidence type="ECO:0000313" key="4">
    <source>
        <dbReference type="EMBL" id="BCS25456.1"/>
    </source>
</evidence>
<accession>A0A7R7XPQ8</accession>
<feature type="domain" description="Alpha/beta hydrolase fold-3" evidence="3">
    <location>
        <begin position="90"/>
        <end position="295"/>
    </location>
</feature>
<dbReference type="InterPro" id="IPR029058">
    <property type="entry name" value="AB_hydrolase_fold"/>
</dbReference>
<evidence type="ECO:0000256" key="1">
    <source>
        <dbReference type="ARBA" id="ARBA00022801"/>
    </source>
</evidence>
<dbReference type="SUPFAM" id="SSF53474">
    <property type="entry name" value="alpha/beta-Hydrolases"/>
    <property type="match status" value="1"/>
</dbReference>
<name>A0A7R7XPQ8_9EURO</name>
<keyword evidence="1" id="KW-0378">Hydrolase</keyword>
<evidence type="ECO:0000259" key="3">
    <source>
        <dbReference type="Pfam" id="PF07859"/>
    </source>
</evidence>
<organism evidence="4 5">
    <name type="scientific">Aspergillus puulaauensis</name>
    <dbReference type="NCBI Taxonomy" id="1220207"/>
    <lineage>
        <taxon>Eukaryota</taxon>
        <taxon>Fungi</taxon>
        <taxon>Dikarya</taxon>
        <taxon>Ascomycota</taxon>
        <taxon>Pezizomycotina</taxon>
        <taxon>Eurotiomycetes</taxon>
        <taxon>Eurotiomycetidae</taxon>
        <taxon>Eurotiales</taxon>
        <taxon>Aspergillaceae</taxon>
        <taxon>Aspergillus</taxon>
    </lineage>
</organism>
<sequence>MSLPRPPLDPDLQPAQDRFSKDSGLIPQEKLDARRNAARLSWEAISKGKEDSISHTEVDIPGPAGPLRASILRSKNPEHANKPPAETIGIVHFHGGGFCTSDRFHGLNTLFPIIETLGAIVIGAEYRLTPEHPQPAPVEDSYATLQWVASQSAELGFNPKKLITCGGSAGGNLTAGVSLLARDRNGPSILGQLLFYPWISDETSSPSLQQFGDVQPWTKEDTAHALDFALGQDREGESIYTIPASAPDLSGLPPTYLDVGEADVFRDQDVDFANRLWSDGVATEFHVWLGAWHAFDTFAPEVEVSRKAFQARLEWVKRLVERSERT</sequence>
<dbReference type="PANTHER" id="PTHR48081">
    <property type="entry name" value="AB HYDROLASE SUPERFAMILY PROTEIN C4A8.06C"/>
    <property type="match status" value="1"/>
</dbReference>
<dbReference type="PANTHER" id="PTHR48081:SF8">
    <property type="entry name" value="ALPHA_BETA HYDROLASE FOLD-3 DOMAIN-CONTAINING PROTEIN-RELATED"/>
    <property type="match status" value="1"/>
</dbReference>
<dbReference type="KEGG" id="apuu:APUU_50167A"/>
<feature type="region of interest" description="Disordered" evidence="2">
    <location>
        <begin position="1"/>
        <end position="30"/>
    </location>
</feature>
<dbReference type="AlphaFoldDB" id="A0A7R7XPQ8"/>
<dbReference type="GeneID" id="64975461"/>
<protein>
    <recommendedName>
        <fullName evidence="3">Alpha/beta hydrolase fold-3 domain-containing protein</fullName>
    </recommendedName>
</protein>
<evidence type="ECO:0000256" key="2">
    <source>
        <dbReference type="SAM" id="MobiDB-lite"/>
    </source>
</evidence>
<dbReference type="OrthoDB" id="433474at2759"/>
<dbReference type="Proteomes" id="UP000654913">
    <property type="component" value="Chromosome 5"/>
</dbReference>
<evidence type="ECO:0000313" key="5">
    <source>
        <dbReference type="Proteomes" id="UP000654913"/>
    </source>
</evidence>
<gene>
    <name evidence="4" type="ORF">APUU_50167A</name>
</gene>
<dbReference type="GO" id="GO:0016787">
    <property type="term" value="F:hydrolase activity"/>
    <property type="evidence" value="ECO:0007669"/>
    <property type="project" value="UniProtKB-KW"/>
</dbReference>
<dbReference type="InterPro" id="IPR050300">
    <property type="entry name" value="GDXG_lipolytic_enzyme"/>
</dbReference>
<proteinExistence type="predicted"/>
<dbReference type="Gene3D" id="3.40.50.1820">
    <property type="entry name" value="alpha/beta hydrolase"/>
    <property type="match status" value="1"/>
</dbReference>
<dbReference type="InterPro" id="IPR013094">
    <property type="entry name" value="AB_hydrolase_3"/>
</dbReference>
<dbReference type="RefSeq" id="XP_041557650.1">
    <property type="nucleotide sequence ID" value="XM_041705134.1"/>
</dbReference>
<keyword evidence="5" id="KW-1185">Reference proteome</keyword>
<reference evidence="4" key="1">
    <citation type="submission" date="2021-01" db="EMBL/GenBank/DDBJ databases">
        <authorList>
            <consortium name="Aspergillus puulaauensis MK2 genome sequencing consortium"/>
            <person name="Kazuki M."/>
            <person name="Futagami T."/>
        </authorList>
    </citation>
    <scope>NUCLEOTIDE SEQUENCE</scope>
    <source>
        <strain evidence="4">MK2</strain>
    </source>
</reference>
<dbReference type="Pfam" id="PF07859">
    <property type="entry name" value="Abhydrolase_3"/>
    <property type="match status" value="1"/>
</dbReference>
<reference evidence="4" key="2">
    <citation type="submission" date="2021-02" db="EMBL/GenBank/DDBJ databases">
        <title>Aspergillus puulaauensis MK2 genome sequence.</title>
        <authorList>
            <person name="Futagami T."/>
            <person name="Mori K."/>
            <person name="Kadooka C."/>
            <person name="Tanaka T."/>
        </authorList>
    </citation>
    <scope>NUCLEOTIDE SEQUENCE</scope>
    <source>
        <strain evidence="4">MK2</strain>
    </source>
</reference>